<dbReference type="EMBL" id="CP019964">
    <property type="protein sequence ID" value="ASI14232.1"/>
    <property type="molecule type" value="Genomic_DNA"/>
</dbReference>
<protein>
    <submittedName>
        <fullName evidence="2">Uncharacterized protein</fullName>
    </submittedName>
</protein>
<evidence type="ECO:0000313" key="3">
    <source>
        <dbReference type="Proteomes" id="UP000197679"/>
    </source>
</evidence>
<gene>
    <name evidence="2" type="ORF">Mia14_0960</name>
</gene>
<evidence type="ECO:0000256" key="1">
    <source>
        <dbReference type="SAM" id="Phobius"/>
    </source>
</evidence>
<feature type="transmembrane region" description="Helical" evidence="1">
    <location>
        <begin position="14"/>
        <end position="32"/>
    </location>
</feature>
<proteinExistence type="predicted"/>
<dbReference type="KEGG" id="marh:Mia14_0960"/>
<evidence type="ECO:0000313" key="2">
    <source>
        <dbReference type="EMBL" id="ASI14232.1"/>
    </source>
</evidence>
<accession>A0A218NP33</accession>
<sequence length="489" mass="53849">MDYEESRSFDPKKVLYLIIGIIIIGIGIYFIVTIPTKVTTVPSTTVTTFAPANKTIAVELTDPLSAPPGTSSLVLNYTNFSVLTENGIKENFSAYGSVNLMNLSNYSDVIAVVKIPSNTLIRSVAINIKSGYIVIDNNTYPLNIINGSSQIAVLSFIKNDTGLMIRLNPGVMEFYNATNNQTKFGLEPYGQAFGLTKHYANSTTARIHMHIQINSSIRSEFGNYRPNVTITSTYLAINNSSNETNLRITVRNNNNYPIIIRNVMLYGNMQLEGINYGRISPMMPFNASYKVKPIFVLGANSSTNHTIPQNMTRNNQIIQGLSNFLPKNIASSINVSVYSNLKRYNMSNLSISAEVANAEMFRYQYHNVLNFLVLSNGSLELPFNYQFPYAQKGYVISPHSNETFTYYGSLSPIRGIPSPIIRGAGSASANGSGKGFNVSGNFTMRSRVNGTLIHLPFHNPIIMPIEGEQYKVVVMGENGVFASANVTAS</sequence>
<reference evidence="2 3" key="1">
    <citation type="journal article" date="2017" name="Nat. Commun.">
        <title>'ARMAN' archaea depend on association with euryarchaeal host in culture and in situ.</title>
        <authorList>
            <person name="Golyshina O."/>
            <person name="Toshchakov S."/>
            <person name="Makarova K."/>
            <person name="Gavrilov S."/>
            <person name="Korzhenkov A."/>
            <person name="La Cono V."/>
            <person name="Arcadi E."/>
            <person name="Nechitaylo T."/>
            <person name="Ferrer M."/>
            <person name="Kublanov I."/>
            <person name="Wolf Y."/>
            <person name="Yakimov M."/>
            <person name="Golyshin P."/>
            <person name="Slesarev A."/>
            <person name="Kozyavkin S."/>
        </authorList>
    </citation>
    <scope>NUCLEOTIDE SEQUENCE [LARGE SCALE GENOMIC DNA]</scope>
    <source>
        <strain evidence="2 3">Mia14</strain>
    </source>
</reference>
<dbReference type="Proteomes" id="UP000197679">
    <property type="component" value="Chromosome"/>
</dbReference>
<keyword evidence="1" id="KW-0812">Transmembrane</keyword>
<keyword evidence="1" id="KW-1133">Transmembrane helix</keyword>
<keyword evidence="1" id="KW-0472">Membrane</keyword>
<dbReference type="AlphaFoldDB" id="A0A218NP33"/>
<name>A0A218NP33_9ARCH</name>
<keyword evidence="3" id="KW-1185">Reference proteome</keyword>
<organism evidence="2 3">
    <name type="scientific">Candidatus Mancarchaeum acidiphilum</name>
    <dbReference type="NCBI Taxonomy" id="1920749"/>
    <lineage>
        <taxon>Archaea</taxon>
        <taxon>Candidatus Micrarchaeota</taxon>
        <taxon>Candidatus Mancarchaeum</taxon>
    </lineage>
</organism>
<dbReference type="GeneID" id="33314496"/>
<dbReference type="RefSeq" id="WP_088820527.1">
    <property type="nucleotide sequence ID" value="NZ_CP019964.1"/>
</dbReference>